<dbReference type="Proteomes" id="UP000321172">
    <property type="component" value="Chromosome"/>
</dbReference>
<gene>
    <name evidence="2" type="ORF">FRF71_08150</name>
</gene>
<dbReference type="RefSeq" id="WP_147090141.1">
    <property type="nucleotide sequence ID" value="NZ_BAABJD010000006.1"/>
</dbReference>
<reference evidence="2 3" key="1">
    <citation type="journal article" date="2013" name="J. Microbiol. Biotechnol.">
        <title>Novosphingobium ginsenosidimutans sp. nov., with the ability to convert ginsenoside.</title>
        <authorList>
            <person name="Kim J.K."/>
            <person name="He D."/>
            <person name="Liu Q.M."/>
            <person name="Park H.Y."/>
            <person name="Jung M.S."/>
            <person name="Yoon M.H."/>
            <person name="Kim S.C."/>
            <person name="Im W.T."/>
        </authorList>
    </citation>
    <scope>NUCLEOTIDE SEQUENCE [LARGE SCALE GENOMIC DNA]</scope>
    <source>
        <strain evidence="2 3">FW-6</strain>
    </source>
</reference>
<evidence type="ECO:0000313" key="2">
    <source>
        <dbReference type="EMBL" id="QEA16109.1"/>
    </source>
</evidence>
<feature type="chain" id="PRO_5023076258" description="Secreted protein" evidence="1">
    <location>
        <begin position="24"/>
        <end position="143"/>
    </location>
</feature>
<dbReference type="AlphaFoldDB" id="A0A5B8S3N9"/>
<dbReference type="OrthoDB" id="7511329at2"/>
<feature type="signal peptide" evidence="1">
    <location>
        <begin position="1"/>
        <end position="23"/>
    </location>
</feature>
<proteinExistence type="predicted"/>
<evidence type="ECO:0000256" key="1">
    <source>
        <dbReference type="SAM" id="SignalP"/>
    </source>
</evidence>
<name>A0A5B8S3N9_9SPHN</name>
<dbReference type="EMBL" id="CP042345">
    <property type="protein sequence ID" value="QEA16109.1"/>
    <property type="molecule type" value="Genomic_DNA"/>
</dbReference>
<keyword evidence="1" id="KW-0732">Signal</keyword>
<accession>A0A5B8S3N9</accession>
<organism evidence="2 3">
    <name type="scientific">Novosphingobium ginsenosidimutans</name>
    <dbReference type="NCBI Taxonomy" id="1176536"/>
    <lineage>
        <taxon>Bacteria</taxon>
        <taxon>Pseudomonadati</taxon>
        <taxon>Pseudomonadota</taxon>
        <taxon>Alphaproteobacteria</taxon>
        <taxon>Sphingomonadales</taxon>
        <taxon>Sphingomonadaceae</taxon>
        <taxon>Novosphingobium</taxon>
    </lineage>
</organism>
<dbReference type="KEGG" id="ngf:FRF71_08150"/>
<protein>
    <recommendedName>
        <fullName evidence="4">Secreted protein</fullName>
    </recommendedName>
</protein>
<evidence type="ECO:0000313" key="3">
    <source>
        <dbReference type="Proteomes" id="UP000321172"/>
    </source>
</evidence>
<sequence length="143" mass="13340">MAGYIFGTLAAAALATAGVAATAGLRSADALPVLALAEGASQAGQCSVKVVRTGAPGTADIVRDQLADGSCVCVVTTGPAENNGAAEDTVTNLLRDRECSSAPAAGEAAKGAGFGPAGSILPAILGATGAGGLAAGLGTASNG</sequence>
<keyword evidence="3" id="KW-1185">Reference proteome</keyword>
<evidence type="ECO:0008006" key="4">
    <source>
        <dbReference type="Google" id="ProtNLM"/>
    </source>
</evidence>